<name>A0A835SCA6_VANPL</name>
<dbReference type="Proteomes" id="UP000639772">
    <property type="component" value="Chromosome 1"/>
</dbReference>
<sequence>MGHCKWRPFCHWFIVMAERSLLNRCLRSKNGGATVSPCRRLWRFDLASGHPATPPRSRKSAARWVHALAPDRHASTVSLHL</sequence>
<feature type="chain" id="PRO_5036418115" description="Secreted protein" evidence="1">
    <location>
        <begin position="18"/>
        <end position="81"/>
    </location>
</feature>
<dbReference type="Proteomes" id="UP000636800">
    <property type="component" value="Chromosome 1"/>
</dbReference>
<gene>
    <name evidence="3" type="ORF">HPP92_001059</name>
    <name evidence="2" type="ORF">HPP92_001167</name>
</gene>
<keyword evidence="4" id="KW-1185">Reference proteome</keyword>
<dbReference type="EMBL" id="JADCNM010000001">
    <property type="protein sequence ID" value="KAG0500987.1"/>
    <property type="molecule type" value="Genomic_DNA"/>
</dbReference>
<protein>
    <recommendedName>
        <fullName evidence="6">Secreted protein</fullName>
    </recommendedName>
</protein>
<evidence type="ECO:0000313" key="3">
    <source>
        <dbReference type="EMBL" id="KAG0500987.1"/>
    </source>
</evidence>
<evidence type="ECO:0000256" key="1">
    <source>
        <dbReference type="SAM" id="SignalP"/>
    </source>
</evidence>
<keyword evidence="1" id="KW-0732">Signal</keyword>
<evidence type="ECO:0000313" key="5">
    <source>
        <dbReference type="Proteomes" id="UP000639772"/>
    </source>
</evidence>
<dbReference type="EMBL" id="JADCNL010000001">
    <property type="protein sequence ID" value="KAG0496476.1"/>
    <property type="molecule type" value="Genomic_DNA"/>
</dbReference>
<evidence type="ECO:0000313" key="4">
    <source>
        <dbReference type="Proteomes" id="UP000636800"/>
    </source>
</evidence>
<dbReference type="AlphaFoldDB" id="A0A835SCA6"/>
<reference evidence="4 5" key="1">
    <citation type="journal article" date="2020" name="Nat. Food">
        <title>A phased Vanilla planifolia genome enables genetic improvement of flavour and production.</title>
        <authorList>
            <person name="Hasing T."/>
            <person name="Tang H."/>
            <person name="Brym M."/>
            <person name="Khazi F."/>
            <person name="Huang T."/>
            <person name="Chambers A.H."/>
        </authorList>
    </citation>
    <scope>NUCLEOTIDE SEQUENCE [LARGE SCALE GENOMIC DNA]</scope>
    <source>
        <tissue evidence="3">Leaf</tissue>
    </source>
</reference>
<evidence type="ECO:0008006" key="6">
    <source>
        <dbReference type="Google" id="ProtNLM"/>
    </source>
</evidence>
<comment type="caution">
    <text evidence="3">The sequence shown here is derived from an EMBL/GenBank/DDBJ whole genome shotgun (WGS) entry which is preliminary data.</text>
</comment>
<feature type="signal peptide" evidence="1">
    <location>
        <begin position="1"/>
        <end position="17"/>
    </location>
</feature>
<accession>A0A835SCA6</accession>
<proteinExistence type="predicted"/>
<organism evidence="3 5">
    <name type="scientific">Vanilla planifolia</name>
    <name type="common">Vanilla</name>
    <dbReference type="NCBI Taxonomy" id="51239"/>
    <lineage>
        <taxon>Eukaryota</taxon>
        <taxon>Viridiplantae</taxon>
        <taxon>Streptophyta</taxon>
        <taxon>Embryophyta</taxon>
        <taxon>Tracheophyta</taxon>
        <taxon>Spermatophyta</taxon>
        <taxon>Magnoliopsida</taxon>
        <taxon>Liliopsida</taxon>
        <taxon>Asparagales</taxon>
        <taxon>Orchidaceae</taxon>
        <taxon>Vanilloideae</taxon>
        <taxon>Vanilleae</taxon>
        <taxon>Vanilla</taxon>
    </lineage>
</organism>
<evidence type="ECO:0000313" key="2">
    <source>
        <dbReference type="EMBL" id="KAG0496476.1"/>
    </source>
</evidence>